<dbReference type="KEGG" id="aagg:ETAA8_08860"/>
<dbReference type="OrthoDB" id="276428at2"/>
<evidence type="ECO:0000313" key="3">
    <source>
        <dbReference type="Proteomes" id="UP000315017"/>
    </source>
</evidence>
<organism evidence="2 3">
    <name type="scientific">Anatilimnocola aggregata</name>
    <dbReference type="NCBI Taxonomy" id="2528021"/>
    <lineage>
        <taxon>Bacteria</taxon>
        <taxon>Pseudomonadati</taxon>
        <taxon>Planctomycetota</taxon>
        <taxon>Planctomycetia</taxon>
        <taxon>Pirellulales</taxon>
        <taxon>Pirellulaceae</taxon>
        <taxon>Anatilimnocola</taxon>
    </lineage>
</organism>
<proteinExistence type="predicted"/>
<sequence>MVALGEIELKDAARQAAGNWQDFNCFVWFRRSELAKPKDWAVIYTHNRDSGLLDQSNASVIRAALKPFTEGDDPDVVVESHSHWAVGHVSGFSVRVFRRGQITKAFRTYHELAESMEDYPILDETDYSNRESEATFENLEHAAWRLKREFDLPENWQDETYSWLSDSRPNSLENTDDQGGWPDDDDLTAAFEALGYERVE</sequence>
<feature type="region of interest" description="Disordered" evidence="1">
    <location>
        <begin position="164"/>
        <end position="186"/>
    </location>
</feature>
<name>A0A517Y6E6_9BACT</name>
<gene>
    <name evidence="2" type="ORF">ETAA8_08860</name>
</gene>
<reference evidence="2 3" key="1">
    <citation type="submission" date="2019-02" db="EMBL/GenBank/DDBJ databases">
        <title>Deep-cultivation of Planctomycetes and their phenomic and genomic characterization uncovers novel biology.</title>
        <authorList>
            <person name="Wiegand S."/>
            <person name="Jogler M."/>
            <person name="Boedeker C."/>
            <person name="Pinto D."/>
            <person name="Vollmers J."/>
            <person name="Rivas-Marin E."/>
            <person name="Kohn T."/>
            <person name="Peeters S.H."/>
            <person name="Heuer A."/>
            <person name="Rast P."/>
            <person name="Oberbeckmann S."/>
            <person name="Bunk B."/>
            <person name="Jeske O."/>
            <person name="Meyerdierks A."/>
            <person name="Storesund J.E."/>
            <person name="Kallscheuer N."/>
            <person name="Luecker S."/>
            <person name="Lage O.M."/>
            <person name="Pohl T."/>
            <person name="Merkel B.J."/>
            <person name="Hornburger P."/>
            <person name="Mueller R.-W."/>
            <person name="Bruemmer F."/>
            <person name="Labrenz M."/>
            <person name="Spormann A.M."/>
            <person name="Op den Camp H."/>
            <person name="Overmann J."/>
            <person name="Amann R."/>
            <person name="Jetten M.S.M."/>
            <person name="Mascher T."/>
            <person name="Medema M.H."/>
            <person name="Devos D.P."/>
            <person name="Kaster A.-K."/>
            <person name="Ovreas L."/>
            <person name="Rohde M."/>
            <person name="Galperin M.Y."/>
            <person name="Jogler C."/>
        </authorList>
    </citation>
    <scope>NUCLEOTIDE SEQUENCE [LARGE SCALE GENOMIC DNA]</scope>
    <source>
        <strain evidence="2 3">ETA_A8</strain>
    </source>
</reference>
<dbReference type="AlphaFoldDB" id="A0A517Y6E6"/>
<accession>A0A517Y6E6</accession>
<dbReference type="Proteomes" id="UP000315017">
    <property type="component" value="Chromosome"/>
</dbReference>
<dbReference type="RefSeq" id="WP_145085374.1">
    <property type="nucleotide sequence ID" value="NZ_CP036274.1"/>
</dbReference>
<evidence type="ECO:0000256" key="1">
    <source>
        <dbReference type="SAM" id="MobiDB-lite"/>
    </source>
</evidence>
<evidence type="ECO:0000313" key="2">
    <source>
        <dbReference type="EMBL" id="QDU25814.1"/>
    </source>
</evidence>
<keyword evidence="3" id="KW-1185">Reference proteome</keyword>
<dbReference type="EMBL" id="CP036274">
    <property type="protein sequence ID" value="QDU25814.1"/>
    <property type="molecule type" value="Genomic_DNA"/>
</dbReference>
<protein>
    <submittedName>
        <fullName evidence="2">Uncharacterized protein</fullName>
    </submittedName>
</protein>
<feature type="compositionally biased region" description="Polar residues" evidence="1">
    <location>
        <begin position="164"/>
        <end position="173"/>
    </location>
</feature>